<gene>
    <name evidence="7" type="ORF">FTOL_07942</name>
</gene>
<dbReference type="Pfam" id="PF08592">
    <property type="entry name" value="Anthrone_oxy"/>
    <property type="match status" value="1"/>
</dbReference>
<accession>A0AAE8SJR7</accession>
<dbReference type="AlphaFoldDB" id="A0AAE8SJR7"/>
<name>A0AAE8SJR7_9HYPO</name>
<comment type="subcellular location">
    <subcellularLocation>
        <location evidence="1">Membrane</location>
        <topology evidence="1">Multi-pass membrane protein</topology>
    </subcellularLocation>
</comment>
<keyword evidence="8" id="KW-1185">Reference proteome</keyword>
<evidence type="ECO:0000256" key="3">
    <source>
        <dbReference type="ARBA" id="ARBA00022989"/>
    </source>
</evidence>
<comment type="caution">
    <text evidence="7">The sequence shown here is derived from an EMBL/GenBank/DDBJ whole genome shotgun (WGS) entry which is preliminary data.</text>
</comment>
<comment type="similarity">
    <text evidence="5">Belongs to the anthrone oxygenase family.</text>
</comment>
<dbReference type="PANTHER" id="PTHR35042">
    <property type="entry name" value="ANTHRONE OXYGENASE ENCC"/>
    <property type="match status" value="1"/>
</dbReference>
<dbReference type="Proteomes" id="UP001187734">
    <property type="component" value="Unassembled WGS sequence"/>
</dbReference>
<evidence type="ECO:0000256" key="6">
    <source>
        <dbReference type="SAM" id="Phobius"/>
    </source>
</evidence>
<evidence type="ECO:0008006" key="9">
    <source>
        <dbReference type="Google" id="ProtNLM"/>
    </source>
</evidence>
<keyword evidence="2 6" id="KW-0812">Transmembrane</keyword>
<evidence type="ECO:0000256" key="4">
    <source>
        <dbReference type="ARBA" id="ARBA00023136"/>
    </source>
</evidence>
<evidence type="ECO:0000256" key="2">
    <source>
        <dbReference type="ARBA" id="ARBA00022692"/>
    </source>
</evidence>
<dbReference type="InterPro" id="IPR013901">
    <property type="entry name" value="Anthrone_oxy"/>
</dbReference>
<keyword evidence="3 6" id="KW-1133">Transmembrane helix</keyword>
<feature type="transmembrane region" description="Helical" evidence="6">
    <location>
        <begin position="58"/>
        <end position="77"/>
    </location>
</feature>
<evidence type="ECO:0000256" key="5">
    <source>
        <dbReference type="ARBA" id="ARBA00034313"/>
    </source>
</evidence>
<feature type="transmembrane region" description="Helical" evidence="6">
    <location>
        <begin position="89"/>
        <end position="107"/>
    </location>
</feature>
<dbReference type="EMBL" id="ONZP01000271">
    <property type="protein sequence ID" value="SPJ79551.1"/>
    <property type="molecule type" value="Genomic_DNA"/>
</dbReference>
<reference evidence="7" key="1">
    <citation type="submission" date="2018-03" db="EMBL/GenBank/DDBJ databases">
        <authorList>
            <person name="Guldener U."/>
        </authorList>
    </citation>
    <scope>NUCLEOTIDE SEQUENCE</scope>
</reference>
<evidence type="ECO:0000256" key="1">
    <source>
        <dbReference type="ARBA" id="ARBA00004141"/>
    </source>
</evidence>
<dbReference type="PANTHER" id="PTHR35042:SF1">
    <property type="entry name" value="DUF1772-DOMAIN-CONTAINING PROTEIN"/>
    <property type="match status" value="1"/>
</dbReference>
<protein>
    <recommendedName>
        <fullName evidence="9">Monooxygenase hypC</fullName>
    </recommendedName>
</protein>
<dbReference type="GO" id="GO:0016020">
    <property type="term" value="C:membrane"/>
    <property type="evidence" value="ECO:0007669"/>
    <property type="project" value="UniProtKB-SubCell"/>
</dbReference>
<proteinExistence type="inferred from homology"/>
<evidence type="ECO:0000313" key="7">
    <source>
        <dbReference type="EMBL" id="SPJ79551.1"/>
    </source>
</evidence>
<organism evidence="7 8">
    <name type="scientific">Fusarium torulosum</name>
    <dbReference type="NCBI Taxonomy" id="33205"/>
    <lineage>
        <taxon>Eukaryota</taxon>
        <taxon>Fungi</taxon>
        <taxon>Dikarya</taxon>
        <taxon>Ascomycota</taxon>
        <taxon>Pezizomycotina</taxon>
        <taxon>Sordariomycetes</taxon>
        <taxon>Hypocreomycetidae</taxon>
        <taxon>Hypocreales</taxon>
        <taxon>Nectriaceae</taxon>
        <taxon>Fusarium</taxon>
    </lineage>
</organism>
<feature type="transmembrane region" description="Helical" evidence="6">
    <location>
        <begin position="141"/>
        <end position="159"/>
    </location>
</feature>
<keyword evidence="4 6" id="KW-0472">Membrane</keyword>
<evidence type="ECO:0000313" key="8">
    <source>
        <dbReference type="Proteomes" id="UP001187734"/>
    </source>
</evidence>
<sequence length="162" mass="16651">MPVSLPLPSLLATATGITGSAWASGCIASISLTGIPAALQLSAPTSATVWQEFFNRGIALMPKVAVTTALAYAYASYSAHREGRKWKGLAAGGALTVAIVPFTLIFMSSTNGLLFKAAAGTLEASQEDVATLIGRWGVLNLVRSLLPLAGTIVGLSTVFQSL</sequence>